<accession>A0A1H4KRY1</accession>
<name>A0A1H4KRY1_9NOCA</name>
<organism evidence="1 2">
    <name type="scientific">Rhodococcus koreensis</name>
    <dbReference type="NCBI Taxonomy" id="99653"/>
    <lineage>
        <taxon>Bacteria</taxon>
        <taxon>Bacillati</taxon>
        <taxon>Actinomycetota</taxon>
        <taxon>Actinomycetes</taxon>
        <taxon>Mycobacteriales</taxon>
        <taxon>Nocardiaceae</taxon>
        <taxon>Rhodococcus</taxon>
    </lineage>
</organism>
<gene>
    <name evidence="1" type="ORF">SAMN04490239_0864</name>
</gene>
<evidence type="ECO:0000313" key="2">
    <source>
        <dbReference type="Proteomes" id="UP000183561"/>
    </source>
</evidence>
<sequence>MARLGRERAEVMVTVKTYPSPSDKYGETVCVAGVRTDTPSPSWIRLYPVRFRYSDGGYQFKKYERISVDIVAHGSKDPRVESYRPDADSIESLGVVQSDGDTWASRRVLVGDLIGETTTCALIATNRMSTMDQAAPSLGLVKPIVTRVELLQGEDWNPKQQAKVDRASQPTLMGDELTPLEPAPLGVRYHYRCAEIGCPGHKQKVIDWELGQAGRRWIRDVGEKEAAKRVLSKWEDELCAAERDTHFYIGNQHQRRTTFSVLGTWYARPEEPTLF</sequence>
<reference evidence="2" key="1">
    <citation type="submission" date="2016-10" db="EMBL/GenBank/DDBJ databases">
        <authorList>
            <person name="Varghese N."/>
            <person name="Submissions S."/>
        </authorList>
    </citation>
    <scope>NUCLEOTIDE SEQUENCE [LARGE SCALE GENOMIC DNA]</scope>
    <source>
        <strain evidence="2">DSM 44498</strain>
    </source>
</reference>
<keyword evidence="2" id="KW-1185">Reference proteome</keyword>
<dbReference type="EMBL" id="FNSV01000005">
    <property type="protein sequence ID" value="SEB61274.1"/>
    <property type="molecule type" value="Genomic_DNA"/>
</dbReference>
<evidence type="ECO:0000313" key="1">
    <source>
        <dbReference type="EMBL" id="SEB61274.1"/>
    </source>
</evidence>
<dbReference type="AlphaFoldDB" id="A0A1H4KRY1"/>
<protein>
    <submittedName>
        <fullName evidence="1">Uncharacterized protein</fullName>
    </submittedName>
</protein>
<dbReference type="Proteomes" id="UP000183561">
    <property type="component" value="Unassembled WGS sequence"/>
</dbReference>
<proteinExistence type="predicted"/>